<protein>
    <submittedName>
        <fullName evidence="1">Uncharacterized protein</fullName>
    </submittedName>
</protein>
<dbReference type="AlphaFoldDB" id="A0A7D9H7I6"/>
<comment type="caution">
    <text evidence="1">The sequence shown here is derived from an EMBL/GenBank/DDBJ whole genome shotgun (WGS) entry which is preliminary data.</text>
</comment>
<keyword evidence="2" id="KW-1185">Reference proteome</keyword>
<evidence type="ECO:0000313" key="2">
    <source>
        <dbReference type="Proteomes" id="UP001152795"/>
    </source>
</evidence>
<dbReference type="Proteomes" id="UP001152795">
    <property type="component" value="Unassembled WGS sequence"/>
</dbReference>
<dbReference type="EMBL" id="CACRXK020000047">
    <property type="protein sequence ID" value="CAB3977441.1"/>
    <property type="molecule type" value="Genomic_DNA"/>
</dbReference>
<name>A0A7D9H7I6_PARCT</name>
<organism evidence="1 2">
    <name type="scientific">Paramuricea clavata</name>
    <name type="common">Red gorgonian</name>
    <name type="synonym">Violescent sea-whip</name>
    <dbReference type="NCBI Taxonomy" id="317549"/>
    <lineage>
        <taxon>Eukaryota</taxon>
        <taxon>Metazoa</taxon>
        <taxon>Cnidaria</taxon>
        <taxon>Anthozoa</taxon>
        <taxon>Octocorallia</taxon>
        <taxon>Malacalcyonacea</taxon>
        <taxon>Plexauridae</taxon>
        <taxon>Paramuricea</taxon>
    </lineage>
</organism>
<evidence type="ECO:0000313" key="1">
    <source>
        <dbReference type="EMBL" id="CAB3977441.1"/>
    </source>
</evidence>
<proteinExistence type="predicted"/>
<accession>A0A7D9H7I6</accession>
<reference evidence="1" key="1">
    <citation type="submission" date="2020-04" db="EMBL/GenBank/DDBJ databases">
        <authorList>
            <person name="Alioto T."/>
            <person name="Alioto T."/>
            <person name="Gomez Garrido J."/>
        </authorList>
    </citation>
    <scope>NUCLEOTIDE SEQUENCE</scope>
    <source>
        <strain evidence="1">A484AB</strain>
    </source>
</reference>
<gene>
    <name evidence="1" type="ORF">PACLA_8A043084</name>
</gene>
<sequence>MKTDIIFYEFLEHIEEHDGLRKSLKNTLETDGLEVLCVVPSTQAMNTDVDDVIFVKEERCDFITELLQQEQVHERSLEETTNKVLGAAYDNFLSSSGLEDDDDLPEAGIEAPRLYGDDPAFPVFRWGLTKGVSTDEIAGILLRGNVDQAKVATKVPTNVSKNTSFIVDTTKLRNDQDVKCDDLGAWHYTGTKKFGYSLDDAGVIYREDDFADEPQYQLSRQFFKNKSLPSLRKIVVMARNMVSSLPEDLCFVQYIFEDGEQEVDIKAHGNCKNNNFGKP</sequence>
<dbReference type="OrthoDB" id="5988294at2759"/>